<keyword evidence="2" id="KW-1185">Reference proteome</keyword>
<organism evidence="1 2">
    <name type="scientific">Uruburuella testudinis</name>
    <dbReference type="NCBI Taxonomy" id="1282863"/>
    <lineage>
        <taxon>Bacteria</taxon>
        <taxon>Pseudomonadati</taxon>
        <taxon>Pseudomonadota</taxon>
        <taxon>Betaproteobacteria</taxon>
        <taxon>Neisseriales</taxon>
        <taxon>Neisseriaceae</taxon>
        <taxon>Uruburuella</taxon>
    </lineage>
</organism>
<evidence type="ECO:0000313" key="2">
    <source>
        <dbReference type="Proteomes" id="UP000829817"/>
    </source>
</evidence>
<dbReference type="RefSeq" id="WP_244786495.1">
    <property type="nucleotide sequence ID" value="NZ_CP091508.1"/>
</dbReference>
<proteinExistence type="predicted"/>
<sequence length="46" mass="5279">MRGFLPLEMQMPSKKRSKVEHLARFTETVDAFSEAKTTHQSNGQDI</sequence>
<accession>A0ABY4DX16</accession>
<reference evidence="1 2" key="1">
    <citation type="journal article" date="2022" name="Res Sq">
        <title>Evolution of multicellular longitudinally dividing oral cavity symbionts (Neisseriaceae).</title>
        <authorList>
            <person name="Nyongesa S."/>
            <person name="Weber P."/>
            <person name="Bernet E."/>
            <person name="Pullido F."/>
            <person name="Nieckarz M."/>
            <person name="Delaby M."/>
            <person name="Nieves C."/>
            <person name="Viehboeck T."/>
            <person name="Krause N."/>
            <person name="Rivera-Millot A."/>
            <person name="Nakamura A."/>
            <person name="Vischer N."/>
            <person name="VanNieuwenhze M."/>
            <person name="Brun Y."/>
            <person name="Cava F."/>
            <person name="Bulgheresi S."/>
            <person name="Veyrier F."/>
        </authorList>
    </citation>
    <scope>NUCLEOTIDE SEQUENCE [LARGE SCALE GENOMIC DNA]</scope>
    <source>
        <strain evidence="1 2">CCUG 63373m</strain>
    </source>
</reference>
<evidence type="ECO:0000313" key="1">
    <source>
        <dbReference type="EMBL" id="UOO82614.1"/>
    </source>
</evidence>
<gene>
    <name evidence="1" type="ORF">LVJ83_03905</name>
</gene>
<protein>
    <submittedName>
        <fullName evidence="1">Uncharacterized protein</fullName>
    </submittedName>
</protein>
<dbReference type="Proteomes" id="UP000829817">
    <property type="component" value="Chromosome"/>
</dbReference>
<dbReference type="EMBL" id="CP091508">
    <property type="protein sequence ID" value="UOO82614.1"/>
    <property type="molecule type" value="Genomic_DNA"/>
</dbReference>
<name>A0ABY4DX16_9NEIS</name>